<name>A0A327PKN7_9BACT</name>
<dbReference type="OrthoDB" id="1154541at2"/>
<proteinExistence type="inferred from homology"/>
<protein>
    <submittedName>
        <fullName evidence="9">Choline dehydrogenase-like flavoprotein</fullName>
    </submittedName>
</protein>
<dbReference type="GO" id="GO:0016614">
    <property type="term" value="F:oxidoreductase activity, acting on CH-OH group of donors"/>
    <property type="evidence" value="ECO:0007669"/>
    <property type="project" value="InterPro"/>
</dbReference>
<dbReference type="InterPro" id="IPR000172">
    <property type="entry name" value="GMC_OxRdtase_N"/>
</dbReference>
<keyword evidence="5" id="KW-0560">Oxidoreductase</keyword>
<dbReference type="InterPro" id="IPR036188">
    <property type="entry name" value="FAD/NAD-bd_sf"/>
</dbReference>
<dbReference type="AlphaFoldDB" id="A0A327PKN7"/>
<dbReference type="EMBL" id="QLLK01000003">
    <property type="protein sequence ID" value="RAI91951.1"/>
    <property type="molecule type" value="Genomic_DNA"/>
</dbReference>
<dbReference type="SUPFAM" id="SSF51905">
    <property type="entry name" value="FAD/NAD(P)-binding domain"/>
    <property type="match status" value="1"/>
</dbReference>
<dbReference type="RefSeq" id="WP_111610607.1">
    <property type="nucleotide sequence ID" value="NZ_QLLK01000003.1"/>
</dbReference>
<dbReference type="SUPFAM" id="SSF54373">
    <property type="entry name" value="FAD-linked reductases, C-terminal domain"/>
    <property type="match status" value="1"/>
</dbReference>
<evidence type="ECO:0000259" key="7">
    <source>
        <dbReference type="Pfam" id="PF00732"/>
    </source>
</evidence>
<feature type="compositionally biased region" description="Basic and acidic residues" evidence="6">
    <location>
        <begin position="47"/>
        <end position="56"/>
    </location>
</feature>
<evidence type="ECO:0000313" key="9">
    <source>
        <dbReference type="EMBL" id="RAI91951.1"/>
    </source>
</evidence>
<dbReference type="InterPro" id="IPR051473">
    <property type="entry name" value="P2Ox-like"/>
</dbReference>
<evidence type="ECO:0000259" key="8">
    <source>
        <dbReference type="Pfam" id="PF05199"/>
    </source>
</evidence>
<evidence type="ECO:0000256" key="1">
    <source>
        <dbReference type="ARBA" id="ARBA00001974"/>
    </source>
</evidence>
<comment type="similarity">
    <text evidence="2">Belongs to the GMC oxidoreductase family.</text>
</comment>
<comment type="cofactor">
    <cofactor evidence="1">
        <name>FAD</name>
        <dbReference type="ChEBI" id="CHEBI:57692"/>
    </cofactor>
</comment>
<feature type="domain" description="Glucose-methanol-choline oxidoreductase C-terminal" evidence="8">
    <location>
        <begin position="445"/>
        <end position="563"/>
    </location>
</feature>
<organism evidence="9 10">
    <name type="scientific">Algoriphagus yeomjeoni</name>
    <dbReference type="NCBI Taxonomy" id="291403"/>
    <lineage>
        <taxon>Bacteria</taxon>
        <taxon>Pseudomonadati</taxon>
        <taxon>Bacteroidota</taxon>
        <taxon>Cytophagia</taxon>
        <taxon>Cytophagales</taxon>
        <taxon>Cyclobacteriaceae</taxon>
        <taxon>Algoriphagus</taxon>
    </lineage>
</organism>
<keyword evidence="4" id="KW-0274">FAD</keyword>
<feature type="region of interest" description="Disordered" evidence="6">
    <location>
        <begin position="46"/>
        <end position="70"/>
    </location>
</feature>
<dbReference type="PANTHER" id="PTHR42784">
    <property type="entry name" value="PYRANOSE 2-OXIDASE"/>
    <property type="match status" value="1"/>
</dbReference>
<reference evidence="9 10" key="1">
    <citation type="submission" date="2018-06" db="EMBL/GenBank/DDBJ databases">
        <title>Genomic Encyclopedia of Archaeal and Bacterial Type Strains, Phase II (KMG-II): from individual species to whole genera.</title>
        <authorList>
            <person name="Goeker M."/>
        </authorList>
    </citation>
    <scope>NUCLEOTIDE SEQUENCE [LARGE SCALE GENOMIC DNA]</scope>
    <source>
        <strain evidence="9 10">DSM 23446</strain>
    </source>
</reference>
<dbReference type="InterPro" id="IPR007867">
    <property type="entry name" value="GMC_OxRtase_C"/>
</dbReference>
<dbReference type="Pfam" id="PF00732">
    <property type="entry name" value="GMC_oxred_N"/>
    <property type="match status" value="1"/>
</dbReference>
<evidence type="ECO:0000313" key="10">
    <source>
        <dbReference type="Proteomes" id="UP000249610"/>
    </source>
</evidence>
<evidence type="ECO:0000256" key="3">
    <source>
        <dbReference type="ARBA" id="ARBA00022630"/>
    </source>
</evidence>
<sequence length="580" mass="63581">MSFQIKTSGDSYDVIIVGSGAGGGMASKILSEAGLSVAVIEAGGDFDPAKEEDRTQLRPPWESPRRGAGTQIRPFGDFDAAIGGWEIEGEPYTRKGDSEFDWFRSRMVGGRTNHWGRISLRFGPNDFKRASIDGLGDDWPIGYDDVKPYYDKVDKLIGVYGSKEGIYNEPDGFFLPPPKPRLHELYLKKGTTAASIPMIPSRLSILTRPINKERGACFFCRQCNRACQVYADFSAGTCLVHPAMKQGKVDLYTHSMVRKVTTDDSGKATGVSFVSKADMKEYKLKSNVVVLGASACETSRIMLNSKSKTHPNGIGNSSGVLGHYLHDSTGASRSGIIPDLMGRERYNEDGTGGMHMYTPWWLDNKKLDFARGYHIEYGGGMGQPGYGAGGNMDSMRKYITDEFGKPSPNGGYGVGLKKDIRQIYGSTVGMSGRGESVPRFDNYCEIDPTVVDKFGIPVLRFNYKWTDQEINQAKHMQDTFEEILTGAGAQLLGTKPGADTLYGLAAPGRIIHEVGTARMGNDPKTSVLNSNSQAHDCKNLFVVDAGSFVSQADKNPTWTILALSWRTSDYIISELKKKNI</sequence>
<dbReference type="Pfam" id="PF05199">
    <property type="entry name" value="GMC_oxred_C"/>
    <property type="match status" value="1"/>
</dbReference>
<keyword evidence="10" id="KW-1185">Reference proteome</keyword>
<dbReference type="GO" id="GO:0050660">
    <property type="term" value="F:flavin adenine dinucleotide binding"/>
    <property type="evidence" value="ECO:0007669"/>
    <property type="project" value="InterPro"/>
</dbReference>
<comment type="caution">
    <text evidence="9">The sequence shown here is derived from an EMBL/GenBank/DDBJ whole genome shotgun (WGS) entry which is preliminary data.</text>
</comment>
<evidence type="ECO:0000256" key="5">
    <source>
        <dbReference type="ARBA" id="ARBA00023002"/>
    </source>
</evidence>
<evidence type="ECO:0000256" key="4">
    <source>
        <dbReference type="ARBA" id="ARBA00022827"/>
    </source>
</evidence>
<evidence type="ECO:0000256" key="6">
    <source>
        <dbReference type="SAM" id="MobiDB-lite"/>
    </source>
</evidence>
<evidence type="ECO:0000256" key="2">
    <source>
        <dbReference type="ARBA" id="ARBA00010790"/>
    </source>
</evidence>
<keyword evidence="3" id="KW-0285">Flavoprotein</keyword>
<dbReference type="Proteomes" id="UP000249610">
    <property type="component" value="Unassembled WGS sequence"/>
</dbReference>
<feature type="domain" description="Glucose-methanol-choline oxidoreductase N-terminal" evidence="7">
    <location>
        <begin position="208"/>
        <end position="315"/>
    </location>
</feature>
<gene>
    <name evidence="9" type="ORF">LV83_01176</name>
</gene>
<dbReference type="PANTHER" id="PTHR42784:SF1">
    <property type="entry name" value="PYRANOSE 2-OXIDASE"/>
    <property type="match status" value="1"/>
</dbReference>
<accession>A0A327PKN7</accession>
<dbReference type="Gene3D" id="3.50.50.60">
    <property type="entry name" value="FAD/NAD(P)-binding domain"/>
    <property type="match status" value="2"/>
</dbReference>